<evidence type="ECO:0000256" key="3">
    <source>
        <dbReference type="ARBA" id="ARBA00012738"/>
    </source>
</evidence>
<keyword evidence="11" id="KW-0460">Magnesium</keyword>
<evidence type="ECO:0000256" key="13">
    <source>
        <dbReference type="ARBA" id="ARBA00023211"/>
    </source>
</evidence>
<sequence length="767" mass="83757">ALASKATGYPIAKIAAKIAIGLNLDEIINPVTGKTTACFEPTLDYVVVKIPRWPFDKFASGDRILGTQMKATGEVMAIDRTFEGALMKAVRSLEIGVDSLQMKGSASWTEMELESKLNRPDDERLFVVAEAFRRYWTLKEVAQLTAIDYWFLEKIKDLVVLEQQIRNAGGSPGEELLRKAKTYGLSDAHIGRLCGKPMREIRELRKEYGLIPTYKVVDTCAAEFESTTPYYYSTYDLEDEVSVSDREKVIVLGSGPIRIGQGVEFDYCSVHSVWGLQTENIEAIIINNNPETVSTDFDTADKLYFEPLTVEDVMNIIDKEKPLGVIVQFGGQTAINLAGDLAQMGVRILGTPVEGIDAAEDREKFEKLLKGLGVPQTEGKTAFTVEQARKIATELGFPVLVRPSYVLGGRAMEIVYNDDQLLKYMSSAVQVSPKHPVLVDKYFRGKEVEVDAIGDGKNLFIPGIMEHIERAGVHSGDSIAVYPPQSLSKREIELVVDYTTRIGAALKICGLMNIQYVVGEGAVYVLEVNPRASRTVPVLSKVTGVPMVQTATRCMMGKTLGELGYKPGLGPVSDHITVKAPVFSFEKLGLVETSLGPEMKSTGEVMGVDKNFSHAFYKAITSAGLKVARSGAVLFSVADRDKLEAVAVARQYAALGFKLYATLNTASALAAAGLLVVGTEDPITMVRSGNVQMVVNTPTKGKVTGRAGFRLRRLAAEYKVPCLTSLDTARAMAGVLQDLLQGDEVMPVPLDQFTEFLKDQQPTKNVG</sequence>
<keyword evidence="23" id="KW-1185">Reference proteome</keyword>
<dbReference type="InterPro" id="IPR011761">
    <property type="entry name" value="ATP-grasp"/>
</dbReference>
<dbReference type="PROSITE" id="PS00867">
    <property type="entry name" value="CPSASE_2"/>
    <property type="match status" value="1"/>
</dbReference>
<evidence type="ECO:0000256" key="5">
    <source>
        <dbReference type="ARBA" id="ARBA00022598"/>
    </source>
</evidence>
<protein>
    <recommendedName>
        <fullName evidence="18">Carbamoyl phosphate synthase pyrimidine-specific large chain</fullName>
        <ecNumber evidence="14">6.3.4.16</ecNumber>
        <ecNumber evidence="3">6.3.5.5</ecNumber>
    </recommendedName>
</protein>
<dbReference type="PANTHER" id="PTHR11405:SF53">
    <property type="entry name" value="CARBAMOYL-PHOSPHATE SYNTHASE [AMMONIA], MITOCHONDRIAL"/>
    <property type="match status" value="1"/>
</dbReference>
<keyword evidence="12" id="KW-0665">Pyrimidine biosynthesis</keyword>
<dbReference type="FunFam" id="1.10.1030.10:FF:000002">
    <property type="entry name" value="Carbamoyl-phosphate synthase large chain"/>
    <property type="match status" value="1"/>
</dbReference>
<dbReference type="NCBIfam" id="NF009455">
    <property type="entry name" value="PRK12815.1"/>
    <property type="match status" value="1"/>
</dbReference>
<evidence type="ECO:0000256" key="1">
    <source>
        <dbReference type="ARBA" id="ARBA00005077"/>
    </source>
</evidence>
<evidence type="ECO:0000256" key="9">
    <source>
        <dbReference type="ARBA" id="ARBA00022741"/>
    </source>
</evidence>
<dbReference type="InterPro" id="IPR005483">
    <property type="entry name" value="CPSase_dom"/>
</dbReference>
<dbReference type="GO" id="GO:0005524">
    <property type="term" value="F:ATP binding"/>
    <property type="evidence" value="ECO:0007669"/>
    <property type="project" value="UniProtKB-UniRule"/>
</dbReference>
<dbReference type="PRINTS" id="PR00098">
    <property type="entry name" value="CPSASE"/>
</dbReference>
<comment type="function">
    <text evidence="17">Small subunit of the glutamine-dependent carbamoyl phosphate synthetase (CPSase). CPSase catalyzes the formation of carbamoyl phosphate from the ammonia moiety of glutamine, carbonate, and phosphate donated by ATP, constituting the first step of the biosynthetic pathway leading to pyrimidine nucleotides. The large subunit (synthetase) binds the substrates ammonia (free or transferred from glutamine from the small subunit), hydrogencarbonate and ATP and carries out an ATP-coupled ligase reaction, activating hydrogencarbonate by forming carboxy phosphate which reacts with ammonia to form carbamoyl phosphate.</text>
</comment>
<keyword evidence="7" id="KW-0479">Metal-binding</keyword>
<dbReference type="SUPFAM" id="SSF48108">
    <property type="entry name" value="Carbamoyl phosphate synthetase, large subunit connection domain"/>
    <property type="match status" value="1"/>
</dbReference>
<dbReference type="Pfam" id="PF02142">
    <property type="entry name" value="MGS"/>
    <property type="match status" value="1"/>
</dbReference>
<dbReference type="GO" id="GO:0004088">
    <property type="term" value="F:carbamoyl-phosphate synthase (glutamine-hydrolyzing) activity"/>
    <property type="evidence" value="ECO:0007669"/>
    <property type="project" value="UniProtKB-EC"/>
</dbReference>
<dbReference type="PROSITE" id="PS51855">
    <property type="entry name" value="MGS"/>
    <property type="match status" value="1"/>
</dbReference>
<evidence type="ECO:0000256" key="7">
    <source>
        <dbReference type="ARBA" id="ARBA00022723"/>
    </source>
</evidence>
<dbReference type="InterPro" id="IPR036914">
    <property type="entry name" value="MGS-like_dom_sf"/>
</dbReference>
<dbReference type="Gene3D" id="3.30.470.20">
    <property type="entry name" value="ATP-grasp fold, B domain"/>
    <property type="match status" value="2"/>
</dbReference>
<dbReference type="PROSITE" id="PS00866">
    <property type="entry name" value="CPSASE_1"/>
    <property type="match status" value="1"/>
</dbReference>
<name>A0AAW7ZA82_9FIRM</name>
<keyword evidence="6" id="KW-0028">Amino-acid biosynthesis</keyword>
<dbReference type="SUPFAM" id="SSF56059">
    <property type="entry name" value="Glutathione synthetase ATP-binding domain-like"/>
    <property type="match status" value="2"/>
</dbReference>
<feature type="domain" description="ATP-grasp" evidence="20">
    <location>
        <begin position="366"/>
        <end position="556"/>
    </location>
</feature>
<evidence type="ECO:0000256" key="2">
    <source>
        <dbReference type="ARBA" id="ARBA00009799"/>
    </source>
</evidence>
<evidence type="ECO:0000256" key="8">
    <source>
        <dbReference type="ARBA" id="ARBA00022737"/>
    </source>
</evidence>
<dbReference type="Gene3D" id="3.40.50.20">
    <property type="match status" value="1"/>
</dbReference>
<evidence type="ECO:0000256" key="17">
    <source>
        <dbReference type="ARBA" id="ARBA00060037"/>
    </source>
</evidence>
<dbReference type="InterPro" id="IPR005479">
    <property type="entry name" value="CPAse_ATP-bd"/>
</dbReference>
<dbReference type="EMBL" id="JARPTC010000006">
    <property type="protein sequence ID" value="MDO7786544.1"/>
    <property type="molecule type" value="Genomic_DNA"/>
</dbReference>
<evidence type="ECO:0000313" key="23">
    <source>
        <dbReference type="Proteomes" id="UP001172911"/>
    </source>
</evidence>
<keyword evidence="5 22" id="KW-0436">Ligase</keyword>
<keyword evidence="4" id="KW-0055">Arginine biosynthesis</keyword>
<reference evidence="22" key="2">
    <citation type="submission" date="2023-03" db="EMBL/GenBank/DDBJ databases">
        <authorList>
            <person name="Zhang Z."/>
        </authorList>
    </citation>
    <scope>NUCLEOTIDE SEQUENCE</scope>
    <source>
        <strain evidence="22">DSA</strain>
    </source>
</reference>
<dbReference type="SMART" id="SM01096">
    <property type="entry name" value="CPSase_L_D3"/>
    <property type="match status" value="1"/>
</dbReference>
<dbReference type="GO" id="GO:0046872">
    <property type="term" value="F:metal ion binding"/>
    <property type="evidence" value="ECO:0007669"/>
    <property type="project" value="UniProtKB-KW"/>
</dbReference>
<dbReference type="FunFam" id="3.30.1490.20:FF:000001">
    <property type="entry name" value="Carbamoyl-phosphate synthase large chain"/>
    <property type="match status" value="1"/>
</dbReference>
<reference evidence="22" key="1">
    <citation type="journal article" date="2023" name="J. Hazard. Mater.">
        <title>Anaerobic biodegradation of pyrene and benzo[a]pyrene by a new sulfate-reducing Desulforamulus aquiferis strain DSA.</title>
        <authorList>
            <person name="Zhang Z."/>
            <person name="Sun J."/>
            <person name="Gong X."/>
            <person name="Wang C."/>
            <person name="Wang H."/>
        </authorList>
    </citation>
    <scope>NUCLEOTIDE SEQUENCE</scope>
    <source>
        <strain evidence="22">DSA</strain>
    </source>
</reference>
<gene>
    <name evidence="22" type="primary">carB</name>
    <name evidence="22" type="ORF">P6N53_04825</name>
</gene>
<evidence type="ECO:0000256" key="16">
    <source>
        <dbReference type="ARBA" id="ARBA00048816"/>
    </source>
</evidence>
<evidence type="ECO:0000256" key="14">
    <source>
        <dbReference type="ARBA" id="ARBA00044063"/>
    </source>
</evidence>
<dbReference type="InterPro" id="IPR013815">
    <property type="entry name" value="ATP_grasp_subdomain_1"/>
</dbReference>
<dbReference type="Pfam" id="PF02786">
    <property type="entry name" value="CPSase_L_D2"/>
    <property type="match status" value="1"/>
</dbReference>
<evidence type="ECO:0000259" key="21">
    <source>
        <dbReference type="PROSITE" id="PS51855"/>
    </source>
</evidence>
<comment type="caution">
    <text evidence="22">The sequence shown here is derived from an EMBL/GenBank/DDBJ whole genome shotgun (WGS) entry which is preliminary data.</text>
</comment>
<feature type="non-terminal residue" evidence="22">
    <location>
        <position position="1"/>
    </location>
</feature>
<keyword evidence="9 19" id="KW-0547">Nucleotide-binding</keyword>
<dbReference type="EC" id="6.3.4.16" evidence="14"/>
<dbReference type="Gene3D" id="1.10.1030.10">
    <property type="entry name" value="Carbamoyl-phosphate synthetase, large subunit oligomerisation domain"/>
    <property type="match status" value="1"/>
</dbReference>
<keyword evidence="13" id="KW-0464">Manganese</keyword>
<dbReference type="PROSITE" id="PS50975">
    <property type="entry name" value="ATP_GRASP"/>
    <property type="match status" value="1"/>
</dbReference>
<comment type="pathway">
    <text evidence="1">Amino-acid biosynthesis; L-arginine biosynthesis; carbamoyl phosphate from bicarbonate: step 1/1.</text>
</comment>
<dbReference type="EC" id="6.3.5.5" evidence="3"/>
<dbReference type="GO" id="GO:0004087">
    <property type="term" value="F:carbamoyl-phosphate synthase (ammonia) activity"/>
    <property type="evidence" value="ECO:0007669"/>
    <property type="project" value="UniProtKB-EC"/>
</dbReference>
<dbReference type="InterPro" id="IPR011607">
    <property type="entry name" value="MGS-like_dom"/>
</dbReference>
<feature type="domain" description="MGS-like" evidence="21">
    <location>
        <begin position="625"/>
        <end position="767"/>
    </location>
</feature>
<dbReference type="Proteomes" id="UP001172911">
    <property type="component" value="Unassembled WGS sequence"/>
</dbReference>
<dbReference type="Gene3D" id="3.40.50.1380">
    <property type="entry name" value="Methylglyoxal synthase-like domain"/>
    <property type="match status" value="1"/>
</dbReference>
<comment type="catalytic activity">
    <reaction evidence="16">
        <text>hydrogencarbonate + L-glutamine + 2 ATP + H2O = carbamoyl phosphate + L-glutamate + 2 ADP + phosphate + 2 H(+)</text>
        <dbReference type="Rhea" id="RHEA:18633"/>
        <dbReference type="ChEBI" id="CHEBI:15377"/>
        <dbReference type="ChEBI" id="CHEBI:15378"/>
        <dbReference type="ChEBI" id="CHEBI:17544"/>
        <dbReference type="ChEBI" id="CHEBI:29985"/>
        <dbReference type="ChEBI" id="CHEBI:30616"/>
        <dbReference type="ChEBI" id="CHEBI:43474"/>
        <dbReference type="ChEBI" id="CHEBI:58228"/>
        <dbReference type="ChEBI" id="CHEBI:58359"/>
        <dbReference type="ChEBI" id="CHEBI:456216"/>
        <dbReference type="EC" id="6.3.5.5"/>
    </reaction>
</comment>
<dbReference type="Pfam" id="PF25596">
    <property type="entry name" value="CPSase_L_D1"/>
    <property type="match status" value="1"/>
</dbReference>
<evidence type="ECO:0000256" key="4">
    <source>
        <dbReference type="ARBA" id="ARBA00022571"/>
    </source>
</evidence>
<evidence type="ECO:0000256" key="19">
    <source>
        <dbReference type="PROSITE-ProRule" id="PRU00409"/>
    </source>
</evidence>
<dbReference type="SUPFAM" id="SSF52335">
    <property type="entry name" value="Methylglyoxal synthase-like"/>
    <property type="match status" value="1"/>
</dbReference>
<accession>A0AAW7ZA82</accession>
<comment type="catalytic activity">
    <reaction evidence="15">
        <text>hydrogencarbonate + NH4(+) + 2 ATP = carbamoyl phosphate + 2 ADP + phosphate + 2 H(+)</text>
        <dbReference type="Rhea" id="RHEA:18029"/>
        <dbReference type="ChEBI" id="CHEBI:15378"/>
        <dbReference type="ChEBI" id="CHEBI:17544"/>
        <dbReference type="ChEBI" id="CHEBI:28938"/>
        <dbReference type="ChEBI" id="CHEBI:30616"/>
        <dbReference type="ChEBI" id="CHEBI:43474"/>
        <dbReference type="ChEBI" id="CHEBI:58228"/>
        <dbReference type="ChEBI" id="CHEBI:456216"/>
        <dbReference type="EC" id="6.3.4.16"/>
    </reaction>
</comment>
<dbReference type="GO" id="GO:0006526">
    <property type="term" value="P:L-arginine biosynthetic process"/>
    <property type="evidence" value="ECO:0007669"/>
    <property type="project" value="UniProtKB-KW"/>
</dbReference>
<evidence type="ECO:0000313" key="22">
    <source>
        <dbReference type="EMBL" id="MDO7786544.1"/>
    </source>
</evidence>
<dbReference type="InterPro" id="IPR016185">
    <property type="entry name" value="PreATP-grasp_dom_sf"/>
</dbReference>
<evidence type="ECO:0000256" key="11">
    <source>
        <dbReference type="ARBA" id="ARBA00022842"/>
    </source>
</evidence>
<dbReference type="NCBIfam" id="NF003671">
    <property type="entry name" value="PRK05294.1"/>
    <property type="match status" value="1"/>
</dbReference>
<dbReference type="InterPro" id="IPR036897">
    <property type="entry name" value="CarbamoylP_synth_lsu_oligo_sf"/>
</dbReference>
<dbReference type="FunFam" id="3.40.50.20:FF:000002">
    <property type="entry name" value="Carbamoyl-phosphate synthase large chain"/>
    <property type="match status" value="1"/>
</dbReference>
<evidence type="ECO:0000256" key="6">
    <source>
        <dbReference type="ARBA" id="ARBA00022605"/>
    </source>
</evidence>
<dbReference type="SUPFAM" id="SSF52440">
    <property type="entry name" value="PreATP-grasp domain"/>
    <property type="match status" value="1"/>
</dbReference>
<dbReference type="AlphaFoldDB" id="A0AAW7ZA82"/>
<dbReference type="GO" id="GO:0006541">
    <property type="term" value="P:glutamine metabolic process"/>
    <property type="evidence" value="ECO:0007669"/>
    <property type="project" value="TreeGrafter"/>
</dbReference>
<evidence type="ECO:0000256" key="18">
    <source>
        <dbReference type="ARBA" id="ARBA00069524"/>
    </source>
</evidence>
<dbReference type="Pfam" id="PF02787">
    <property type="entry name" value="CPSase_L_D3"/>
    <property type="match status" value="1"/>
</dbReference>
<proteinExistence type="inferred from homology"/>
<evidence type="ECO:0000259" key="20">
    <source>
        <dbReference type="PROSITE" id="PS50975"/>
    </source>
</evidence>
<keyword evidence="8" id="KW-0677">Repeat</keyword>
<dbReference type="FunFam" id="3.30.470.20:FF:000026">
    <property type="entry name" value="Carbamoyl-phosphate synthase large chain"/>
    <property type="match status" value="1"/>
</dbReference>
<dbReference type="InterPro" id="IPR005480">
    <property type="entry name" value="CPSase_lsu_oligo"/>
</dbReference>
<comment type="similarity">
    <text evidence="2">Belongs to the CarB family.</text>
</comment>
<dbReference type="GO" id="GO:0006221">
    <property type="term" value="P:pyrimidine nucleotide biosynthetic process"/>
    <property type="evidence" value="ECO:0007669"/>
    <property type="project" value="UniProtKB-KW"/>
</dbReference>
<evidence type="ECO:0000256" key="10">
    <source>
        <dbReference type="ARBA" id="ARBA00022840"/>
    </source>
</evidence>
<organism evidence="22 23">
    <name type="scientific">Desulforamulus aquiferis</name>
    <dbReference type="NCBI Taxonomy" id="1397668"/>
    <lineage>
        <taxon>Bacteria</taxon>
        <taxon>Bacillati</taxon>
        <taxon>Bacillota</taxon>
        <taxon>Clostridia</taxon>
        <taxon>Eubacteriales</taxon>
        <taxon>Peptococcaceae</taxon>
        <taxon>Desulforamulus</taxon>
    </lineage>
</organism>
<dbReference type="RefSeq" id="WP_304541601.1">
    <property type="nucleotide sequence ID" value="NZ_JARPTC010000006.1"/>
</dbReference>
<dbReference type="PANTHER" id="PTHR11405">
    <property type="entry name" value="CARBAMOYLTRANSFERASE FAMILY MEMBER"/>
    <property type="match status" value="1"/>
</dbReference>
<dbReference type="InterPro" id="IPR058047">
    <property type="entry name" value="CPSase_preATP-grasp"/>
</dbReference>
<evidence type="ECO:0000256" key="12">
    <source>
        <dbReference type="ARBA" id="ARBA00022975"/>
    </source>
</evidence>
<evidence type="ECO:0000256" key="15">
    <source>
        <dbReference type="ARBA" id="ARBA00047359"/>
    </source>
</evidence>
<dbReference type="SMART" id="SM00851">
    <property type="entry name" value="MGS"/>
    <property type="match status" value="1"/>
</dbReference>
<dbReference type="Gene3D" id="3.30.1490.20">
    <property type="entry name" value="ATP-grasp fold, A domain"/>
    <property type="match status" value="1"/>
</dbReference>
<dbReference type="GO" id="GO:0005737">
    <property type="term" value="C:cytoplasm"/>
    <property type="evidence" value="ECO:0007669"/>
    <property type="project" value="TreeGrafter"/>
</dbReference>
<keyword evidence="10 19" id="KW-0067">ATP-binding</keyword>